<dbReference type="AlphaFoldDB" id="A0A1S8WNG4"/>
<evidence type="ECO:0000313" key="1">
    <source>
        <dbReference type="EMBL" id="OON15999.1"/>
    </source>
</evidence>
<evidence type="ECO:0000313" key="2">
    <source>
        <dbReference type="Proteomes" id="UP000243686"/>
    </source>
</evidence>
<protein>
    <submittedName>
        <fullName evidence="1">Uncharacterized protein</fullName>
    </submittedName>
</protein>
<sequence length="93" mass="10550">MNKSETNIRVLMNACAKVLKTKETDGQERPSEISVAASYRLTEDEPNPILMCYQRQGESAPHGRLDNDCKIYVALHNAATQRLRPLLHPKLFL</sequence>
<reference evidence="1 2" key="1">
    <citation type="submission" date="2015-03" db="EMBL/GenBank/DDBJ databases">
        <title>Draft genome of the nematode, Opisthorchis viverrini.</title>
        <authorList>
            <person name="Mitreva M."/>
        </authorList>
    </citation>
    <scope>NUCLEOTIDE SEQUENCE [LARGE SCALE GENOMIC DNA]</scope>
    <source>
        <strain evidence="1">Khon Kaen</strain>
    </source>
</reference>
<organism evidence="1 2">
    <name type="scientific">Opisthorchis viverrini</name>
    <name type="common">Southeast Asian liver fluke</name>
    <dbReference type="NCBI Taxonomy" id="6198"/>
    <lineage>
        <taxon>Eukaryota</taxon>
        <taxon>Metazoa</taxon>
        <taxon>Spiralia</taxon>
        <taxon>Lophotrochozoa</taxon>
        <taxon>Platyhelminthes</taxon>
        <taxon>Trematoda</taxon>
        <taxon>Digenea</taxon>
        <taxon>Opisthorchiida</taxon>
        <taxon>Opisthorchiata</taxon>
        <taxon>Opisthorchiidae</taxon>
        <taxon>Opisthorchis</taxon>
    </lineage>
</organism>
<dbReference type="Proteomes" id="UP000243686">
    <property type="component" value="Unassembled WGS sequence"/>
</dbReference>
<keyword evidence="2" id="KW-1185">Reference proteome</keyword>
<dbReference type="EMBL" id="KV899360">
    <property type="protein sequence ID" value="OON15999.1"/>
    <property type="molecule type" value="Genomic_DNA"/>
</dbReference>
<gene>
    <name evidence="1" type="ORF">X801_08191</name>
</gene>
<proteinExistence type="predicted"/>
<accession>A0A1S8WNG4</accession>
<name>A0A1S8WNG4_OPIVI</name>